<evidence type="ECO:0000256" key="1">
    <source>
        <dbReference type="SAM" id="Phobius"/>
    </source>
</evidence>
<feature type="transmembrane region" description="Helical" evidence="1">
    <location>
        <begin position="238"/>
        <end position="258"/>
    </location>
</feature>
<name>A0A167RJX3_CORFA</name>
<accession>A0A167RJX3</accession>
<dbReference type="OrthoDB" id="4866090at2759"/>
<keyword evidence="1" id="KW-1133">Transmembrane helix</keyword>
<keyword evidence="3" id="KW-1185">Reference proteome</keyword>
<comment type="caution">
    <text evidence="2">The sequence shown here is derived from an EMBL/GenBank/DDBJ whole genome shotgun (WGS) entry which is preliminary data.</text>
</comment>
<feature type="transmembrane region" description="Helical" evidence="1">
    <location>
        <begin position="12"/>
        <end position="32"/>
    </location>
</feature>
<dbReference type="GeneID" id="30022742"/>
<keyword evidence="1" id="KW-0812">Transmembrane</keyword>
<evidence type="ECO:0000313" key="3">
    <source>
        <dbReference type="Proteomes" id="UP000076744"/>
    </source>
</evidence>
<protein>
    <submittedName>
        <fullName evidence="2">Uncharacterized protein</fullName>
    </submittedName>
</protein>
<reference evidence="2 3" key="1">
    <citation type="journal article" date="2016" name="Genome Biol. Evol.">
        <title>Divergent and convergent evolution of fungal pathogenicity.</title>
        <authorList>
            <person name="Shang Y."/>
            <person name="Xiao G."/>
            <person name="Zheng P."/>
            <person name="Cen K."/>
            <person name="Zhan S."/>
            <person name="Wang C."/>
        </authorList>
    </citation>
    <scope>NUCLEOTIDE SEQUENCE [LARGE SCALE GENOMIC DNA]</scope>
    <source>
        <strain evidence="2 3">ARSEF 2679</strain>
    </source>
</reference>
<gene>
    <name evidence="2" type="ORF">ISF_06450</name>
</gene>
<feature type="transmembrane region" description="Helical" evidence="1">
    <location>
        <begin position="185"/>
        <end position="211"/>
    </location>
</feature>
<dbReference type="EMBL" id="AZHB01000017">
    <property type="protein sequence ID" value="OAA58667.1"/>
    <property type="molecule type" value="Genomic_DNA"/>
</dbReference>
<dbReference type="RefSeq" id="XP_018702542.1">
    <property type="nucleotide sequence ID" value="XM_018850054.1"/>
</dbReference>
<feature type="transmembrane region" description="Helical" evidence="1">
    <location>
        <begin position="97"/>
        <end position="121"/>
    </location>
</feature>
<dbReference type="AlphaFoldDB" id="A0A167RJX3"/>
<proteinExistence type="predicted"/>
<sequence>MAANPPWRIPQQVIIPLSILMIIFATFSFTGYHSPFREGGQAKLFTTSRTPTEEHFLNLRKRASHWSYHPLHVVPAIIWSLAMPLQHHDRFRLRFPLLHRLAGYLILLLSLLLSLTGYLFFFTSNAYTHPNLFHLHALPGLPSPLLRWPTFELTLWLIAPFYWLTIYKTAAAARARDFPRHRRWAVLHTICASFISVERVSLVVLLGAGFATSFLPREAVHGFFGVGRGVEEMAEAEMAVFALANTMTHVVILSWLAYECARAGYFDAAKGYLSSRAEDRRVLDKKVE</sequence>
<keyword evidence="1" id="KW-0472">Membrane</keyword>
<organism evidence="2 3">
    <name type="scientific">Cordyceps fumosorosea (strain ARSEF 2679)</name>
    <name type="common">Isaria fumosorosea</name>
    <dbReference type="NCBI Taxonomy" id="1081104"/>
    <lineage>
        <taxon>Eukaryota</taxon>
        <taxon>Fungi</taxon>
        <taxon>Dikarya</taxon>
        <taxon>Ascomycota</taxon>
        <taxon>Pezizomycotina</taxon>
        <taxon>Sordariomycetes</taxon>
        <taxon>Hypocreomycetidae</taxon>
        <taxon>Hypocreales</taxon>
        <taxon>Cordycipitaceae</taxon>
        <taxon>Cordyceps</taxon>
    </lineage>
</organism>
<evidence type="ECO:0000313" key="2">
    <source>
        <dbReference type="EMBL" id="OAA58667.1"/>
    </source>
</evidence>
<feature type="transmembrane region" description="Helical" evidence="1">
    <location>
        <begin position="153"/>
        <end position="173"/>
    </location>
</feature>
<dbReference type="Proteomes" id="UP000076744">
    <property type="component" value="Unassembled WGS sequence"/>
</dbReference>
<feature type="transmembrane region" description="Helical" evidence="1">
    <location>
        <begin position="66"/>
        <end position="85"/>
    </location>
</feature>